<dbReference type="GO" id="GO:0048039">
    <property type="term" value="F:ubiquinone binding"/>
    <property type="evidence" value="ECO:0007669"/>
    <property type="project" value="TreeGrafter"/>
</dbReference>
<comment type="caution">
    <text evidence="12">Lacks conserved residue(s) required for the propagation of feature annotation.</text>
</comment>
<evidence type="ECO:0000313" key="13">
    <source>
        <dbReference type="EMBL" id="RKP22193.1"/>
    </source>
</evidence>
<proteinExistence type="inferred from homology"/>
<reference evidence="14" key="1">
    <citation type="journal article" date="2018" name="Nat. Microbiol.">
        <title>Leveraging single-cell genomics to expand the fungal tree of life.</title>
        <authorList>
            <person name="Ahrendt S.R."/>
            <person name="Quandt C.A."/>
            <person name="Ciobanu D."/>
            <person name="Clum A."/>
            <person name="Salamov A."/>
            <person name="Andreopoulos B."/>
            <person name="Cheng J.F."/>
            <person name="Woyke T."/>
            <person name="Pelin A."/>
            <person name="Henrissat B."/>
            <person name="Reynolds N.K."/>
            <person name="Benny G.L."/>
            <person name="Smith M.E."/>
            <person name="James T.Y."/>
            <person name="Grigoriev I.V."/>
        </authorList>
    </citation>
    <scope>NUCLEOTIDE SEQUENCE [LARGE SCALE GENOMIC DNA]</scope>
    <source>
        <strain evidence="14">CSF55</strain>
    </source>
</reference>
<dbReference type="GO" id="GO:0006099">
    <property type="term" value="P:tricarboxylic acid cycle"/>
    <property type="evidence" value="ECO:0007669"/>
    <property type="project" value="TreeGrafter"/>
</dbReference>
<evidence type="ECO:0000256" key="12">
    <source>
        <dbReference type="RuleBase" id="RU364031"/>
    </source>
</evidence>
<dbReference type="Proteomes" id="UP000281549">
    <property type="component" value="Unassembled WGS sequence"/>
</dbReference>
<keyword evidence="5 12" id="KW-0999">Mitochondrion inner membrane</keyword>
<dbReference type="AlphaFoldDB" id="A0A4P9YQU1"/>
<name>A0A4P9YQU1_ROZAC</name>
<feature type="binding site" description="axial binding residue" evidence="11">
    <location>
        <position position="44"/>
    </location>
    <ligand>
        <name>heme b</name>
        <dbReference type="ChEBI" id="CHEBI:60344"/>
        <note>ligand shared with SDHC</note>
    </ligand>
    <ligandPart>
        <name>Fe</name>
        <dbReference type="ChEBI" id="CHEBI:18248"/>
    </ligandPart>
</feature>
<keyword evidence="11" id="KW-0408">Iron</keyword>
<dbReference type="PANTHER" id="PTHR13337">
    <property type="entry name" value="SUCCINATE DEHYDROGENASE"/>
    <property type="match status" value="1"/>
</dbReference>
<organism evidence="13 14">
    <name type="scientific">Rozella allomycis (strain CSF55)</name>
    <dbReference type="NCBI Taxonomy" id="988480"/>
    <lineage>
        <taxon>Eukaryota</taxon>
        <taxon>Fungi</taxon>
        <taxon>Fungi incertae sedis</taxon>
        <taxon>Cryptomycota</taxon>
        <taxon>Cryptomycota incertae sedis</taxon>
        <taxon>Rozella</taxon>
    </lineage>
</organism>
<dbReference type="Gene3D" id="1.20.1300.10">
    <property type="entry name" value="Fumarate reductase/succinate dehydrogenase, transmembrane subunit"/>
    <property type="match status" value="1"/>
</dbReference>
<evidence type="ECO:0000256" key="8">
    <source>
        <dbReference type="ARBA" id="ARBA00023128"/>
    </source>
</evidence>
<accession>A0A4P9YQU1</accession>
<evidence type="ECO:0000256" key="11">
    <source>
        <dbReference type="PIRSR" id="PIRSR607992-2"/>
    </source>
</evidence>
<dbReference type="GO" id="GO:0006121">
    <property type="term" value="P:mitochondrial electron transport, succinate to ubiquinone"/>
    <property type="evidence" value="ECO:0007669"/>
    <property type="project" value="TreeGrafter"/>
</dbReference>
<keyword evidence="6 12" id="KW-0809">Transit peptide</keyword>
<keyword evidence="11" id="KW-0479">Metal-binding</keyword>
<dbReference type="PANTHER" id="PTHR13337:SF2">
    <property type="entry name" value="SUCCINATE DEHYDROGENASE [UBIQUINONE] CYTOCHROME B SMALL SUBUNIT, MITOCHONDRIAL"/>
    <property type="match status" value="1"/>
</dbReference>
<dbReference type="GO" id="GO:0046872">
    <property type="term" value="F:metal ion binding"/>
    <property type="evidence" value="ECO:0007669"/>
    <property type="project" value="UniProtKB-KW"/>
</dbReference>
<feature type="transmembrane region" description="Helical" evidence="12">
    <location>
        <begin position="35"/>
        <end position="57"/>
    </location>
</feature>
<evidence type="ECO:0000256" key="9">
    <source>
        <dbReference type="ARBA" id="ARBA00023136"/>
    </source>
</evidence>
<gene>
    <name evidence="13" type="ORF">ROZALSC1DRAFT_10475</name>
</gene>
<evidence type="ECO:0000256" key="2">
    <source>
        <dbReference type="ARBA" id="ARBA00007294"/>
    </source>
</evidence>
<sequence length="106" mass="11791">RTHGSYHWLAERGLSLALLIGLPVGLYTPNVYTDLLLAFTIPVHLHMGLGQVIIDYLPSRKMPLINKAARGTLYGSTALLLYVLLSWNEYDIGVGEGIKRIWSGKK</sequence>
<protein>
    <recommendedName>
        <fullName evidence="12">Succinate dehydrogenase [ubiquinone] cytochrome b small subunit</fullName>
    </recommendedName>
</protein>
<evidence type="ECO:0000256" key="10">
    <source>
        <dbReference type="PIRSR" id="PIRSR607992-1"/>
    </source>
</evidence>
<evidence type="ECO:0000256" key="5">
    <source>
        <dbReference type="ARBA" id="ARBA00022792"/>
    </source>
</evidence>
<dbReference type="SUPFAM" id="SSF81343">
    <property type="entry name" value="Fumarate reductase respiratory complex transmembrane subunits"/>
    <property type="match status" value="1"/>
</dbReference>
<keyword evidence="4 12" id="KW-0812">Transmembrane</keyword>
<dbReference type="GO" id="GO:0020037">
    <property type="term" value="F:heme binding"/>
    <property type="evidence" value="ECO:0007669"/>
    <property type="project" value="TreeGrafter"/>
</dbReference>
<evidence type="ECO:0000256" key="7">
    <source>
        <dbReference type="ARBA" id="ARBA00022989"/>
    </source>
</evidence>
<feature type="transmembrane region" description="Helical" evidence="12">
    <location>
        <begin position="12"/>
        <end position="29"/>
    </location>
</feature>
<keyword evidence="8 12" id="KW-0496">Mitochondrion</keyword>
<dbReference type="EMBL" id="ML004906">
    <property type="protein sequence ID" value="RKP22193.1"/>
    <property type="molecule type" value="Genomic_DNA"/>
</dbReference>
<evidence type="ECO:0000256" key="3">
    <source>
        <dbReference type="ARBA" id="ARBA00022448"/>
    </source>
</evidence>
<dbReference type="InterPro" id="IPR034804">
    <property type="entry name" value="SQR/QFR_C/D"/>
</dbReference>
<keyword evidence="7 12" id="KW-1133">Transmembrane helix</keyword>
<dbReference type="InterPro" id="IPR007992">
    <property type="entry name" value="CybS"/>
</dbReference>
<dbReference type="Pfam" id="PF05328">
    <property type="entry name" value="CybS"/>
    <property type="match status" value="1"/>
</dbReference>
<feature type="binding site" evidence="10">
    <location>
        <position position="56"/>
    </location>
    <ligand>
        <name>a ubiquinone</name>
        <dbReference type="ChEBI" id="CHEBI:16389"/>
        <note>ligand shared with IP/SDHB</note>
    </ligand>
</feature>
<keyword evidence="3" id="KW-0813">Transport</keyword>
<evidence type="ECO:0000256" key="1">
    <source>
        <dbReference type="ARBA" id="ARBA00004448"/>
    </source>
</evidence>
<comment type="subcellular location">
    <subcellularLocation>
        <location evidence="1 12">Mitochondrion inner membrane</location>
        <topology evidence="1 12">Multi-pass membrane protein</topology>
    </subcellularLocation>
</comment>
<keyword evidence="9 12" id="KW-0472">Membrane</keyword>
<dbReference type="GO" id="GO:0005743">
    <property type="term" value="C:mitochondrial inner membrane"/>
    <property type="evidence" value="ECO:0007669"/>
    <property type="project" value="UniProtKB-SubCell"/>
</dbReference>
<evidence type="ECO:0000256" key="4">
    <source>
        <dbReference type="ARBA" id="ARBA00022692"/>
    </source>
</evidence>
<comment type="similarity">
    <text evidence="2 12">Belongs to the CybS family.</text>
</comment>
<feature type="non-terminal residue" evidence="13">
    <location>
        <position position="1"/>
    </location>
</feature>
<evidence type="ECO:0000313" key="14">
    <source>
        <dbReference type="Proteomes" id="UP000281549"/>
    </source>
</evidence>
<evidence type="ECO:0000256" key="6">
    <source>
        <dbReference type="ARBA" id="ARBA00022946"/>
    </source>
</evidence>